<dbReference type="Gene3D" id="3.90.1150.10">
    <property type="entry name" value="Aspartate Aminotransferase, domain 1"/>
    <property type="match status" value="1"/>
</dbReference>
<keyword evidence="5" id="KW-0663">Pyridoxal phosphate</keyword>
<dbReference type="InterPro" id="IPR015421">
    <property type="entry name" value="PyrdxlP-dep_Trfase_major"/>
</dbReference>
<dbReference type="PANTHER" id="PTHR43586:SF8">
    <property type="entry name" value="CYSTEINE DESULFURASE 1, CHLOROPLASTIC"/>
    <property type="match status" value="1"/>
</dbReference>
<keyword evidence="9" id="KW-1185">Reference proteome</keyword>
<dbReference type="InterPro" id="IPR000192">
    <property type="entry name" value="Aminotrans_V_dom"/>
</dbReference>
<dbReference type="EC" id="2.8.1.7" evidence="3"/>
<gene>
    <name evidence="8" type="ORF">R4146_07200</name>
</gene>
<evidence type="ECO:0000256" key="2">
    <source>
        <dbReference type="ARBA" id="ARBA00010447"/>
    </source>
</evidence>
<reference evidence="8 9" key="1">
    <citation type="submission" date="2023-10" db="EMBL/GenBank/DDBJ databases">
        <title>Nicoliella lavandulae sp. nov. isolated from Lavandula angustifolia flowers.</title>
        <authorList>
            <person name="Alcantara C."/>
            <person name="Zuniga M."/>
            <person name="Landete J.M."/>
            <person name="Monedero V."/>
        </authorList>
    </citation>
    <scope>NUCLEOTIDE SEQUENCE [LARGE SCALE GENOMIC DNA]</scope>
    <source>
        <strain evidence="8 9">Es01</strain>
    </source>
</reference>
<evidence type="ECO:0000256" key="3">
    <source>
        <dbReference type="ARBA" id="ARBA00012239"/>
    </source>
</evidence>
<comment type="cofactor">
    <cofactor evidence="1">
        <name>pyridoxal 5'-phosphate</name>
        <dbReference type="ChEBI" id="CHEBI:597326"/>
    </cofactor>
</comment>
<dbReference type="RefSeq" id="WP_339960781.1">
    <property type="nucleotide sequence ID" value="NZ_JAWMWH010000003.1"/>
</dbReference>
<dbReference type="CDD" id="cd06453">
    <property type="entry name" value="SufS_like"/>
    <property type="match status" value="1"/>
</dbReference>
<evidence type="ECO:0000256" key="1">
    <source>
        <dbReference type="ARBA" id="ARBA00001933"/>
    </source>
</evidence>
<comment type="caution">
    <text evidence="8">The sequence shown here is derived from an EMBL/GenBank/DDBJ whole genome shotgun (WGS) entry which is preliminary data.</text>
</comment>
<comment type="similarity">
    <text evidence="2">Belongs to the class-V pyridoxal-phosphate-dependent aminotransferase family. Csd subfamily.</text>
</comment>
<name>A0ABU8SME8_9LACO</name>
<dbReference type="PIRSF" id="PIRSF005572">
    <property type="entry name" value="NifS"/>
    <property type="match status" value="1"/>
</dbReference>
<dbReference type="NCBIfam" id="TIGR01979">
    <property type="entry name" value="sufS"/>
    <property type="match status" value="1"/>
</dbReference>
<comment type="catalytic activity">
    <reaction evidence="6">
        <text>(sulfur carrier)-H + L-cysteine = (sulfur carrier)-SH + L-alanine</text>
        <dbReference type="Rhea" id="RHEA:43892"/>
        <dbReference type="Rhea" id="RHEA-COMP:14737"/>
        <dbReference type="Rhea" id="RHEA-COMP:14739"/>
        <dbReference type="ChEBI" id="CHEBI:29917"/>
        <dbReference type="ChEBI" id="CHEBI:35235"/>
        <dbReference type="ChEBI" id="CHEBI:57972"/>
        <dbReference type="ChEBI" id="CHEBI:64428"/>
        <dbReference type="EC" id="2.8.1.7"/>
    </reaction>
</comment>
<dbReference type="InterPro" id="IPR016454">
    <property type="entry name" value="Cysteine_dSase"/>
</dbReference>
<dbReference type="Proteomes" id="UP001370590">
    <property type="component" value="Unassembled WGS sequence"/>
</dbReference>
<protein>
    <recommendedName>
        <fullName evidence="3">cysteine desulfurase</fullName>
        <ecNumber evidence="3">2.8.1.7</ecNumber>
    </recommendedName>
</protein>
<evidence type="ECO:0000313" key="8">
    <source>
        <dbReference type="EMBL" id="MEJ6400929.1"/>
    </source>
</evidence>
<accession>A0ABU8SME8</accession>
<dbReference type="EMBL" id="JAWMWH010000003">
    <property type="protein sequence ID" value="MEJ6400929.1"/>
    <property type="molecule type" value="Genomic_DNA"/>
</dbReference>
<keyword evidence="4 8" id="KW-0808">Transferase</keyword>
<dbReference type="Pfam" id="PF00266">
    <property type="entry name" value="Aminotran_5"/>
    <property type="match status" value="1"/>
</dbReference>
<organism evidence="8 9">
    <name type="scientific">Nicoliella lavandulae</name>
    <dbReference type="NCBI Taxonomy" id="3082954"/>
    <lineage>
        <taxon>Bacteria</taxon>
        <taxon>Bacillati</taxon>
        <taxon>Bacillota</taxon>
        <taxon>Bacilli</taxon>
        <taxon>Lactobacillales</taxon>
        <taxon>Lactobacillaceae</taxon>
        <taxon>Nicoliella</taxon>
    </lineage>
</organism>
<dbReference type="PANTHER" id="PTHR43586">
    <property type="entry name" value="CYSTEINE DESULFURASE"/>
    <property type="match status" value="1"/>
</dbReference>
<dbReference type="GO" id="GO:0031071">
    <property type="term" value="F:cysteine desulfurase activity"/>
    <property type="evidence" value="ECO:0007669"/>
    <property type="project" value="UniProtKB-EC"/>
</dbReference>
<proteinExistence type="inferred from homology"/>
<evidence type="ECO:0000313" key="9">
    <source>
        <dbReference type="Proteomes" id="UP001370590"/>
    </source>
</evidence>
<evidence type="ECO:0000256" key="5">
    <source>
        <dbReference type="ARBA" id="ARBA00022898"/>
    </source>
</evidence>
<evidence type="ECO:0000256" key="6">
    <source>
        <dbReference type="ARBA" id="ARBA00050776"/>
    </source>
</evidence>
<evidence type="ECO:0000259" key="7">
    <source>
        <dbReference type="Pfam" id="PF00266"/>
    </source>
</evidence>
<sequence length="407" mass="44700">MLSEQVQNDFPFFNNTNRDLVYLDNAATTQKPQAVIEAIRTAYVEHSFNVHRSVYTAAQQTTDEYEAVRAKVARFINATSSEQIIFTKGTTDGINLVANGYFKHHLHPGDEIVVAISEHHSNLLPWLQLAKTNGLKIRYIELASNGRLNLAQARQVVNTKTKLVAIAAVSNVLGTINPVVELSRLAHQHHAQLLVDAAQAAPELKMDVAKWDADWVVWSAHKMLGPTGVGILYGKQQRLAQLVPEQLGGEMVDAVSRDSFTTQPLPWRLEAGTPNIAGVIGFGAALDYLNQIGMQSIQNDCQQLGQLIYDELTSIDGVEVYGPTKRDTGIVTFNIASIHSHDVASALDLNQIAVRAGYHCAEPLMKALNTNGAVRASAYFYNSIDDAQRLINAVKSTKEFFIANANE</sequence>
<evidence type="ECO:0000256" key="4">
    <source>
        <dbReference type="ARBA" id="ARBA00022679"/>
    </source>
</evidence>
<dbReference type="SUPFAM" id="SSF53383">
    <property type="entry name" value="PLP-dependent transferases"/>
    <property type="match status" value="1"/>
</dbReference>
<dbReference type="InterPro" id="IPR015424">
    <property type="entry name" value="PyrdxlP-dep_Trfase"/>
</dbReference>
<feature type="domain" description="Aminotransferase class V" evidence="7">
    <location>
        <begin position="21"/>
        <end position="390"/>
    </location>
</feature>
<dbReference type="InterPro" id="IPR015422">
    <property type="entry name" value="PyrdxlP-dep_Trfase_small"/>
</dbReference>
<dbReference type="InterPro" id="IPR010970">
    <property type="entry name" value="Cys_dSase_SufS"/>
</dbReference>
<dbReference type="Gene3D" id="3.40.640.10">
    <property type="entry name" value="Type I PLP-dependent aspartate aminotransferase-like (Major domain)"/>
    <property type="match status" value="1"/>
</dbReference>